<dbReference type="AlphaFoldDB" id="A0AA36AKK8"/>
<evidence type="ECO:0000313" key="1">
    <source>
        <dbReference type="EMBL" id="CAI9717930.1"/>
    </source>
</evidence>
<evidence type="ECO:0000313" key="2">
    <source>
        <dbReference type="Proteomes" id="UP001162480"/>
    </source>
</evidence>
<reference evidence="1" key="1">
    <citation type="submission" date="2023-08" db="EMBL/GenBank/DDBJ databases">
        <authorList>
            <person name="Alioto T."/>
            <person name="Alioto T."/>
            <person name="Gomez Garrido J."/>
        </authorList>
    </citation>
    <scope>NUCLEOTIDE SEQUENCE</scope>
</reference>
<dbReference type="EMBL" id="OX597815">
    <property type="protein sequence ID" value="CAI9717930.1"/>
    <property type="molecule type" value="Genomic_DNA"/>
</dbReference>
<keyword evidence="2" id="KW-1185">Reference proteome</keyword>
<protein>
    <submittedName>
        <fullName evidence="1">Uncharacterized protein</fullName>
    </submittedName>
</protein>
<dbReference type="Proteomes" id="UP001162480">
    <property type="component" value="Chromosome 2"/>
</dbReference>
<organism evidence="1 2">
    <name type="scientific">Octopus vulgaris</name>
    <name type="common">Common octopus</name>
    <dbReference type="NCBI Taxonomy" id="6645"/>
    <lineage>
        <taxon>Eukaryota</taxon>
        <taxon>Metazoa</taxon>
        <taxon>Spiralia</taxon>
        <taxon>Lophotrochozoa</taxon>
        <taxon>Mollusca</taxon>
        <taxon>Cephalopoda</taxon>
        <taxon>Coleoidea</taxon>
        <taxon>Octopodiformes</taxon>
        <taxon>Octopoda</taxon>
        <taxon>Incirrata</taxon>
        <taxon>Octopodidae</taxon>
        <taxon>Octopus</taxon>
    </lineage>
</organism>
<proteinExistence type="predicted"/>
<name>A0AA36AKK8_OCTVU</name>
<gene>
    <name evidence="1" type="ORF">OCTVUL_1B025840</name>
</gene>
<accession>A0AA36AKK8</accession>
<sequence>MRPPLWLNLKSSALIVYFKFSLCVRPFLLSICNQHVFGFGISYSELTDLANDIDAADNFRYGSSMYLN</sequence>